<gene>
    <name evidence="15" type="ORF">DYB35_013255</name>
    <name evidence="16" type="ORF">DYB37_004578</name>
</gene>
<dbReference type="EMBL" id="QUTG01005177">
    <property type="protein sequence ID" value="RHY86177.1"/>
    <property type="molecule type" value="Genomic_DNA"/>
</dbReference>
<comment type="subunit">
    <text evidence="9">Interacts with host FBXW7; leading to FBXW7 autoubiquitination and subsequent degradation.</text>
</comment>
<dbReference type="PROSITE" id="PS50020">
    <property type="entry name" value="WW_DOMAIN_2"/>
    <property type="match status" value="1"/>
</dbReference>
<evidence type="ECO:0000256" key="1">
    <source>
        <dbReference type="ARBA" id="ARBA00000971"/>
    </source>
</evidence>
<evidence type="ECO:0000256" key="8">
    <source>
        <dbReference type="ARBA" id="ARBA00054022"/>
    </source>
</evidence>
<evidence type="ECO:0000256" key="4">
    <source>
        <dbReference type="ARBA" id="ARBA00022562"/>
    </source>
</evidence>
<reference evidence="17 18" key="1">
    <citation type="submission" date="2018-08" db="EMBL/GenBank/DDBJ databases">
        <title>Aphanomyces genome sequencing and annotation.</title>
        <authorList>
            <person name="Minardi D."/>
            <person name="Oidtmann B."/>
            <person name="Van Der Giezen M."/>
            <person name="Studholme D.J."/>
        </authorList>
    </citation>
    <scope>NUCLEOTIDE SEQUENCE [LARGE SCALE GENOMIC DNA]</scope>
    <source>
        <strain evidence="16 17">Da</strain>
        <strain evidence="15 18">Sv</strain>
    </source>
</reference>
<dbReference type="InterPro" id="IPR001202">
    <property type="entry name" value="WW_dom"/>
</dbReference>
<evidence type="ECO:0000256" key="11">
    <source>
        <dbReference type="RuleBase" id="RU363014"/>
    </source>
</evidence>
<evidence type="ECO:0000256" key="12">
    <source>
        <dbReference type="SAM" id="MobiDB-lite"/>
    </source>
</evidence>
<dbReference type="GO" id="GO:0030430">
    <property type="term" value="C:host cell cytoplasm"/>
    <property type="evidence" value="ECO:0007669"/>
    <property type="project" value="UniProtKB-SubCell"/>
</dbReference>
<dbReference type="SUPFAM" id="SSF54534">
    <property type="entry name" value="FKBP-like"/>
    <property type="match status" value="1"/>
</dbReference>
<feature type="region of interest" description="Disordered" evidence="12">
    <location>
        <begin position="1"/>
        <end position="25"/>
    </location>
</feature>
<dbReference type="InterPro" id="IPR046357">
    <property type="entry name" value="PPIase_dom_sf"/>
</dbReference>
<evidence type="ECO:0000259" key="14">
    <source>
        <dbReference type="PROSITE" id="PS50198"/>
    </source>
</evidence>
<evidence type="ECO:0000259" key="13">
    <source>
        <dbReference type="PROSITE" id="PS50020"/>
    </source>
</evidence>
<accession>A0A3R7AQN0</accession>
<comment type="function">
    <text evidence="8">Peptidyl-prolyl cis/trans isomerase (PPIase) that acts as a key virulence factor by promoting host leukocyte transformation. Binds to and isomerizes specific phosphorylated Ser/Thr-Pro (pSer/Thr-Pro) motifs in a subset of proteins, resulting in conformational changes in the proteins. Promotes host leukocyte transformation by binding to phosphorylated host FBXW7, disrupting dimerization and promoting FBXW7 autoubiquitination and subsequent degradation. Degradation of host FBXW7, leads to stabilization of JUN, which promotes cell transformation.</text>
</comment>
<evidence type="ECO:0000313" key="18">
    <source>
        <dbReference type="Proteomes" id="UP000285712"/>
    </source>
</evidence>
<dbReference type="EMBL" id="QUTH01003692">
    <property type="protein sequence ID" value="RHZ17832.1"/>
    <property type="molecule type" value="Genomic_DNA"/>
</dbReference>
<dbReference type="GO" id="GO:0003755">
    <property type="term" value="F:peptidyl-prolyl cis-trans isomerase activity"/>
    <property type="evidence" value="ECO:0007669"/>
    <property type="project" value="UniProtKB-UniRule"/>
</dbReference>
<keyword evidence="5 10" id="KW-0697">Rotamase</keyword>
<evidence type="ECO:0000256" key="3">
    <source>
        <dbReference type="ARBA" id="ARBA00004192"/>
    </source>
</evidence>
<evidence type="ECO:0000256" key="9">
    <source>
        <dbReference type="ARBA" id="ARBA00066165"/>
    </source>
</evidence>
<protein>
    <recommendedName>
        <fullName evidence="11">Peptidyl-prolyl cis-trans isomerase</fullName>
        <ecNumber evidence="11">5.2.1.8</ecNumber>
    </recommendedName>
</protein>
<keyword evidence="7 10" id="KW-0413">Isomerase</keyword>
<dbReference type="Proteomes" id="UP000285712">
    <property type="component" value="Unassembled WGS sequence"/>
</dbReference>
<dbReference type="Gene3D" id="3.10.50.40">
    <property type="match status" value="1"/>
</dbReference>
<dbReference type="InterPro" id="IPR000297">
    <property type="entry name" value="PPIase_PpiC"/>
</dbReference>
<sequence length="190" mass="21164">MSSSHKEVKLPSGWTRIDSKSRPGECYYLNKASGEKTWKLADIPTKESSKRKRSSDDSTSEANKKHSPHTHVQVLHLLVKHVESKRPSSWRQDPITRSKDVARSRLEGLRDQIVLAGKNPDAPNALRDKFQELATTESDCSSAKRGGDLGKFTRGKMQPSFEKASFALRVGELSGVVESDSGVHIILRIK</sequence>
<dbReference type="Pfam" id="PF00639">
    <property type="entry name" value="Rotamase"/>
    <property type="match status" value="1"/>
</dbReference>
<proteinExistence type="predicted"/>
<dbReference type="FunFam" id="3.10.50.40:FF:000010">
    <property type="entry name" value="Peptidyl-prolyl cis-trans isomerase Pin1"/>
    <property type="match status" value="1"/>
</dbReference>
<feature type="compositionally biased region" description="Basic and acidic residues" evidence="12">
    <location>
        <begin position="38"/>
        <end position="48"/>
    </location>
</feature>
<feature type="domain" description="PpiC" evidence="14">
    <location>
        <begin position="69"/>
        <end position="190"/>
    </location>
</feature>
<dbReference type="Proteomes" id="UP000285430">
    <property type="component" value="Unassembled WGS sequence"/>
</dbReference>
<dbReference type="PANTHER" id="PTHR10657">
    <property type="entry name" value="PEPTIDYL-PROLYL CIS-TRANS ISOMERASE"/>
    <property type="match status" value="1"/>
</dbReference>
<keyword evidence="4" id="KW-1048">Host nucleus</keyword>
<name>A0A3R7AQN0_APHAT</name>
<feature type="domain" description="WW" evidence="13">
    <location>
        <begin position="8"/>
        <end position="43"/>
    </location>
</feature>
<comment type="subcellular location">
    <subcellularLocation>
        <location evidence="3">Host cytoplasm</location>
    </subcellularLocation>
    <subcellularLocation>
        <location evidence="2">Host nucleus</location>
    </subcellularLocation>
</comment>
<evidence type="ECO:0000256" key="6">
    <source>
        <dbReference type="ARBA" id="ARBA00023200"/>
    </source>
</evidence>
<organism evidence="15 18">
    <name type="scientific">Aphanomyces astaci</name>
    <name type="common">Crayfish plague agent</name>
    <dbReference type="NCBI Taxonomy" id="112090"/>
    <lineage>
        <taxon>Eukaryota</taxon>
        <taxon>Sar</taxon>
        <taxon>Stramenopiles</taxon>
        <taxon>Oomycota</taxon>
        <taxon>Saprolegniomycetes</taxon>
        <taxon>Saprolegniales</taxon>
        <taxon>Verrucalvaceae</taxon>
        <taxon>Aphanomyces</taxon>
    </lineage>
</organism>
<evidence type="ECO:0000256" key="2">
    <source>
        <dbReference type="ARBA" id="ARBA00004147"/>
    </source>
</evidence>
<dbReference type="GO" id="GO:0042025">
    <property type="term" value="C:host cell nucleus"/>
    <property type="evidence" value="ECO:0007669"/>
    <property type="project" value="UniProtKB-SubCell"/>
</dbReference>
<evidence type="ECO:0000256" key="7">
    <source>
        <dbReference type="ARBA" id="ARBA00023235"/>
    </source>
</evidence>
<dbReference type="AlphaFoldDB" id="A0A3R7AQN0"/>
<dbReference type="GO" id="GO:0005634">
    <property type="term" value="C:nucleus"/>
    <property type="evidence" value="ECO:0007669"/>
    <property type="project" value="TreeGrafter"/>
</dbReference>
<evidence type="ECO:0000313" key="17">
    <source>
        <dbReference type="Proteomes" id="UP000285430"/>
    </source>
</evidence>
<evidence type="ECO:0000313" key="15">
    <source>
        <dbReference type="EMBL" id="RHY86177.1"/>
    </source>
</evidence>
<comment type="catalytic activity">
    <reaction evidence="1 11">
        <text>[protein]-peptidylproline (omega=180) = [protein]-peptidylproline (omega=0)</text>
        <dbReference type="Rhea" id="RHEA:16237"/>
        <dbReference type="Rhea" id="RHEA-COMP:10747"/>
        <dbReference type="Rhea" id="RHEA-COMP:10748"/>
        <dbReference type="ChEBI" id="CHEBI:83833"/>
        <dbReference type="ChEBI" id="CHEBI:83834"/>
        <dbReference type="EC" id="5.2.1.8"/>
    </reaction>
</comment>
<dbReference type="InterPro" id="IPR051370">
    <property type="entry name" value="PPIase_Pin1"/>
</dbReference>
<dbReference type="VEuPathDB" id="FungiDB:H257_03961"/>
<keyword evidence="6" id="KW-1035">Host cytoplasm</keyword>
<dbReference type="PROSITE" id="PS50198">
    <property type="entry name" value="PPIC_PPIASE_2"/>
    <property type="match status" value="1"/>
</dbReference>
<evidence type="ECO:0000256" key="10">
    <source>
        <dbReference type="PROSITE-ProRule" id="PRU00278"/>
    </source>
</evidence>
<evidence type="ECO:0000313" key="16">
    <source>
        <dbReference type="EMBL" id="RHZ17832.1"/>
    </source>
</evidence>
<comment type="caution">
    <text evidence="15">The sequence shown here is derived from an EMBL/GenBank/DDBJ whole genome shotgun (WGS) entry which is preliminary data.</text>
</comment>
<evidence type="ECO:0000256" key="5">
    <source>
        <dbReference type="ARBA" id="ARBA00023110"/>
    </source>
</evidence>
<feature type="region of interest" description="Disordered" evidence="12">
    <location>
        <begin position="38"/>
        <end position="71"/>
    </location>
</feature>
<dbReference type="GO" id="GO:0005829">
    <property type="term" value="C:cytosol"/>
    <property type="evidence" value="ECO:0007669"/>
    <property type="project" value="TreeGrafter"/>
</dbReference>
<dbReference type="PANTHER" id="PTHR10657:SF4">
    <property type="entry name" value="PEPTIDYL-PROLYL CIS-TRANS ISOMERASE-RELATED"/>
    <property type="match status" value="1"/>
</dbReference>
<dbReference type="EC" id="5.2.1.8" evidence="11"/>